<accession>A0A484N1L2</accession>
<feature type="transmembrane region" description="Helical" evidence="1">
    <location>
        <begin position="93"/>
        <end position="115"/>
    </location>
</feature>
<dbReference type="EMBL" id="OOIL02005264">
    <property type="protein sequence ID" value="VFQ94316.1"/>
    <property type="molecule type" value="Genomic_DNA"/>
</dbReference>
<evidence type="ECO:0000313" key="3">
    <source>
        <dbReference type="Proteomes" id="UP000595140"/>
    </source>
</evidence>
<dbReference type="Proteomes" id="UP000595140">
    <property type="component" value="Unassembled WGS sequence"/>
</dbReference>
<protein>
    <submittedName>
        <fullName evidence="2">Uncharacterized protein</fullName>
    </submittedName>
</protein>
<organism evidence="2 3">
    <name type="scientific">Cuscuta campestris</name>
    <dbReference type="NCBI Taxonomy" id="132261"/>
    <lineage>
        <taxon>Eukaryota</taxon>
        <taxon>Viridiplantae</taxon>
        <taxon>Streptophyta</taxon>
        <taxon>Embryophyta</taxon>
        <taxon>Tracheophyta</taxon>
        <taxon>Spermatophyta</taxon>
        <taxon>Magnoliopsida</taxon>
        <taxon>eudicotyledons</taxon>
        <taxon>Gunneridae</taxon>
        <taxon>Pentapetalae</taxon>
        <taxon>asterids</taxon>
        <taxon>lamiids</taxon>
        <taxon>Solanales</taxon>
        <taxon>Convolvulaceae</taxon>
        <taxon>Cuscuteae</taxon>
        <taxon>Cuscuta</taxon>
        <taxon>Cuscuta subgen. Grammica</taxon>
        <taxon>Cuscuta sect. Cleistogrammica</taxon>
    </lineage>
</organism>
<dbReference type="AlphaFoldDB" id="A0A484N1L2"/>
<keyword evidence="3" id="KW-1185">Reference proteome</keyword>
<sequence length="138" mass="14741">MGRPKTVESADCDGKTFGPTAVYLCAWAVSIGLIISLICSVLTYYFRIGNSRIRNRVVLFTCGSSLVIGILLGLGMIYKKKMDGVCEIAHPAFLYITAVLLAVRGIVYCASLTCITGEGEETAPSHGGLQMSNIKGKT</sequence>
<feature type="transmembrane region" description="Helical" evidence="1">
    <location>
        <begin position="57"/>
        <end position="78"/>
    </location>
</feature>
<keyword evidence="1" id="KW-0812">Transmembrane</keyword>
<gene>
    <name evidence="2" type="ORF">CCAM_LOCUS36092</name>
</gene>
<evidence type="ECO:0000256" key="1">
    <source>
        <dbReference type="SAM" id="Phobius"/>
    </source>
</evidence>
<keyword evidence="1" id="KW-0472">Membrane</keyword>
<reference evidence="2 3" key="1">
    <citation type="submission" date="2018-04" db="EMBL/GenBank/DDBJ databases">
        <authorList>
            <person name="Vogel A."/>
        </authorList>
    </citation>
    <scope>NUCLEOTIDE SEQUENCE [LARGE SCALE GENOMIC DNA]</scope>
</reference>
<name>A0A484N1L2_9ASTE</name>
<feature type="transmembrane region" description="Helical" evidence="1">
    <location>
        <begin position="20"/>
        <end position="45"/>
    </location>
</feature>
<proteinExistence type="predicted"/>
<keyword evidence="1" id="KW-1133">Transmembrane helix</keyword>
<evidence type="ECO:0000313" key="2">
    <source>
        <dbReference type="EMBL" id="VFQ94316.1"/>
    </source>
</evidence>